<dbReference type="SUPFAM" id="SSF48403">
    <property type="entry name" value="Ankyrin repeat"/>
    <property type="match status" value="2"/>
</dbReference>
<dbReference type="InterPro" id="IPR002110">
    <property type="entry name" value="Ankyrin_rpt"/>
</dbReference>
<evidence type="ECO:0000256" key="2">
    <source>
        <dbReference type="ARBA" id="ARBA00023043"/>
    </source>
</evidence>
<feature type="repeat" description="ANK" evidence="3">
    <location>
        <begin position="440"/>
        <end position="472"/>
    </location>
</feature>
<dbReference type="Pfam" id="PF12796">
    <property type="entry name" value="Ank_2"/>
    <property type="match status" value="4"/>
</dbReference>
<evidence type="ECO:0000256" key="1">
    <source>
        <dbReference type="ARBA" id="ARBA00022737"/>
    </source>
</evidence>
<dbReference type="Pfam" id="PF09372">
    <property type="entry name" value="PRANC"/>
    <property type="match status" value="1"/>
</dbReference>
<dbReference type="SMART" id="SM00248">
    <property type="entry name" value="ANK"/>
    <property type="match status" value="13"/>
</dbReference>
<dbReference type="InterPro" id="IPR018272">
    <property type="entry name" value="PRANC_domain"/>
</dbReference>
<feature type="repeat" description="ANK" evidence="3">
    <location>
        <begin position="273"/>
        <end position="306"/>
    </location>
</feature>
<dbReference type="EMBL" id="KJ859677">
    <property type="protein sequence ID" value="AID46901.1"/>
    <property type="molecule type" value="Genomic_DNA"/>
</dbReference>
<gene>
    <name evidence="5" type="ORF">pepv_174</name>
</gene>
<organism evidence="5 6">
    <name type="scientific">Penguinpox virus</name>
    <dbReference type="NCBI Taxonomy" id="648998"/>
    <lineage>
        <taxon>Viruses</taxon>
        <taxon>Varidnaviria</taxon>
        <taxon>Bamfordvirae</taxon>
        <taxon>Nucleocytoviricota</taxon>
        <taxon>Pokkesviricetes</taxon>
        <taxon>Chitovirales</taxon>
        <taxon>Poxviridae</taxon>
        <taxon>Chordopoxvirinae</taxon>
        <taxon>Avipoxvirus</taxon>
        <taxon>Avipoxvirus penguinpox</taxon>
    </lineage>
</organism>
<feature type="repeat" description="ANK" evidence="3">
    <location>
        <begin position="341"/>
        <end position="374"/>
    </location>
</feature>
<accession>A0A068EFG5</accession>
<feature type="domain" description="PRANC" evidence="4">
    <location>
        <begin position="649"/>
        <end position="739"/>
    </location>
</feature>
<feature type="repeat" description="ANK" evidence="3">
    <location>
        <begin position="307"/>
        <end position="340"/>
    </location>
</feature>
<name>A0A068EFG5_9POXV</name>
<keyword evidence="2 3" id="KW-0040">ANK repeat</keyword>
<keyword evidence="6" id="KW-1185">Reference proteome</keyword>
<proteinExistence type="predicted"/>
<dbReference type="PANTHER" id="PTHR24180:SF45">
    <property type="entry name" value="POLY [ADP-RIBOSE] POLYMERASE TANKYRASE"/>
    <property type="match status" value="1"/>
</dbReference>
<dbReference type="PRINTS" id="PR01415">
    <property type="entry name" value="ANKYRIN"/>
</dbReference>
<dbReference type="Gene3D" id="1.25.40.20">
    <property type="entry name" value="Ankyrin repeat-containing domain"/>
    <property type="match status" value="7"/>
</dbReference>
<feature type="repeat" description="ANK" evidence="3">
    <location>
        <begin position="473"/>
        <end position="506"/>
    </location>
</feature>
<sequence>MNNESTMYEKNGLSLIKAVKLRSIKTVSSLLDMGTDVNFRDIDLKTAIHHAVNINKEYIISRFISKRKLSHEDDNSILLDTIKILNLLLSKSSMINIKDKYGRTPLHYATTLPCFVDIVNFLLMNGAEVNSLDKYNRSPLSNITNVPKRSEILGIIASYDIDIKLGDLYTKKFLYSCVEIIEKVSTTLAYSIIEHDANVEVVDIYGETPLFNSTKVTSMVEISKMLINRGADVNVSYNQGILPIHNSSTLYNGSELIKIMVSMGVDVNVRDKSRNTPLHYASGIQNGYYTVKTLIDLGAEVNAKDISGTSPLHKAVIVPDNCETVKLLGSNGADVNIYNAFGITPLHRAAAEINNLIMIKTLIDLGAEVNAKDNTGKSPLHYAANAYKYYQVPETIINECEIPDTDNKINSHSSSYIFDCSEVIKLLVEYGADVNSEDISKITPLHKASTTPYYNSIKTLIDLGANVNAVDVFGKTPLHHASNISLSSKNIDILLDGGSNVNSKDVFGKTPLHYAVNVHFKTNIVNNLISRGAMVNAYDHNGNTPLYFSIYAPEIVLILVRNGARINIVNKIDVTPLEISIEESIYSTQLMIPYFILEILYNPEIKTTQAFIKNNNIIEYNDTLKSIKIACHDEINEMKNIHLNSKYYLDNFVISKDMNLLRRLVNYVKVDYLNQMMFPIYLYEIKKKIEVIRVRSERLEAVLVLLDNLLIDSYWMLLPIEIKLLILSLLKDTDLLVILST</sequence>
<dbReference type="InterPro" id="IPR051637">
    <property type="entry name" value="Ank_repeat_dom-contain_49"/>
</dbReference>
<feature type="repeat" description="ANK" evidence="3">
    <location>
        <begin position="101"/>
        <end position="134"/>
    </location>
</feature>
<dbReference type="GeneID" id="19738180"/>
<feature type="repeat" description="ANK" evidence="3">
    <location>
        <begin position="239"/>
        <end position="272"/>
    </location>
</feature>
<dbReference type="KEGG" id="vg:19738180"/>
<feature type="repeat" description="ANK" evidence="3">
    <location>
        <begin position="507"/>
        <end position="540"/>
    </location>
</feature>
<evidence type="ECO:0000259" key="4">
    <source>
        <dbReference type="Pfam" id="PF09372"/>
    </source>
</evidence>
<evidence type="ECO:0000256" key="3">
    <source>
        <dbReference type="PROSITE-ProRule" id="PRU00023"/>
    </source>
</evidence>
<dbReference type="InterPro" id="IPR036770">
    <property type="entry name" value="Ankyrin_rpt-contain_sf"/>
</dbReference>
<keyword evidence="1" id="KW-0677">Repeat</keyword>
<dbReference type="PANTHER" id="PTHR24180">
    <property type="entry name" value="CYCLIN-DEPENDENT KINASE INHIBITOR 2C-RELATED"/>
    <property type="match status" value="1"/>
</dbReference>
<dbReference type="RefSeq" id="YP_009046159.1">
    <property type="nucleotide sequence ID" value="NC_024446.1"/>
</dbReference>
<evidence type="ECO:0000313" key="5">
    <source>
        <dbReference type="EMBL" id="AID46901.1"/>
    </source>
</evidence>
<reference evidence="5 6" key="1">
    <citation type="journal article" date="2014" name="BMC Genomics">
        <title>The complete genome sequences of poxviruses isolated from a penguin and a pigeon in South Africa and comparison to other sequenced avipoxviruses.</title>
        <authorList>
            <person name="Offerman K."/>
            <person name="Carulei O."/>
            <person name="van der Walt A.P."/>
            <person name="Douglass N."/>
            <person name="Williamson A.L."/>
        </authorList>
    </citation>
    <scope>NUCLEOTIDE SEQUENCE [LARGE SCALE GENOMIC DNA]</scope>
    <source>
        <strain evidence="5">PSan92</strain>
    </source>
</reference>
<evidence type="ECO:0000313" key="6">
    <source>
        <dbReference type="Proteomes" id="UP000140838"/>
    </source>
</evidence>
<protein>
    <submittedName>
        <fullName evidence="5">Ankyrin repeat protein</fullName>
    </submittedName>
</protein>
<feature type="repeat" description="ANK" evidence="3">
    <location>
        <begin position="205"/>
        <end position="238"/>
    </location>
</feature>
<dbReference type="PROSITE" id="PS50297">
    <property type="entry name" value="ANK_REP_REGION"/>
    <property type="match status" value="7"/>
</dbReference>
<dbReference type="PROSITE" id="PS50088">
    <property type="entry name" value="ANK_REPEAT"/>
    <property type="match status" value="9"/>
</dbReference>
<dbReference type="Pfam" id="PF13857">
    <property type="entry name" value="Ank_5"/>
    <property type="match status" value="1"/>
</dbReference>
<dbReference type="Proteomes" id="UP000140838">
    <property type="component" value="Genome"/>
</dbReference>